<evidence type="ECO:0000256" key="8">
    <source>
        <dbReference type="ARBA" id="ARBA00022741"/>
    </source>
</evidence>
<keyword evidence="4" id="KW-1003">Cell membrane</keyword>
<feature type="domain" description="Histidine kinase" evidence="16">
    <location>
        <begin position="141"/>
        <end position="358"/>
    </location>
</feature>
<dbReference type="EMBL" id="CP121671">
    <property type="protein sequence ID" value="WFT75440.1"/>
    <property type="molecule type" value="Genomic_DNA"/>
</dbReference>
<dbReference type="EC" id="2.7.13.3" evidence="3"/>
<keyword evidence="13 15" id="KW-0472">Membrane</keyword>
<comment type="catalytic activity">
    <reaction evidence="1">
        <text>ATP + protein L-histidine = ADP + protein N-phospho-L-histidine.</text>
        <dbReference type="EC" id="2.7.13.3"/>
    </reaction>
</comment>
<dbReference type="PROSITE" id="PS50109">
    <property type="entry name" value="HIS_KIN"/>
    <property type="match status" value="1"/>
</dbReference>
<evidence type="ECO:0000313" key="19">
    <source>
        <dbReference type="Proteomes" id="UP001221597"/>
    </source>
</evidence>
<evidence type="ECO:0000256" key="10">
    <source>
        <dbReference type="ARBA" id="ARBA00022840"/>
    </source>
</evidence>
<keyword evidence="12" id="KW-0902">Two-component regulatory system</keyword>
<keyword evidence="7 15" id="KW-0812">Transmembrane</keyword>
<dbReference type="InterPro" id="IPR050398">
    <property type="entry name" value="HssS/ArlS-like"/>
</dbReference>
<dbReference type="Pfam" id="PF00512">
    <property type="entry name" value="HisKA"/>
    <property type="match status" value="1"/>
</dbReference>
<sequence length="359" mass="41458">MSIRKRLILSNIAMVVGPILLLLIVEIIAGYLLMNVIEIESRDQIQKIFISIHFIGLLLILILTNGIITYFLSKSIIRPVNRLTHAAEEIGKGNLDFKIERMRKDEIGKLSDTFETMRKRLQESQELQKKYQENRNKLMMNISHDLKTPITSIKGHIEGIRDGVTDTEEKMDAYIETIHTKTIVMDRLIDELFEHSKLDMGRLAFRFKEINLQPFLIDLMEEYQLEWDEVDFSFDAEKEKDFRAKVDPDQLRRVVVNIMNNSLKHMDKAEKKIHIDLVEKFDEIIVKIKDNGPGILNKDLPHVFELFYRSDMARTSEGGSGLGLAISKRIIQEHEGEINASSRIGHGTTVTFTLPVSRI</sequence>
<dbReference type="PANTHER" id="PTHR45528">
    <property type="entry name" value="SENSOR HISTIDINE KINASE CPXA"/>
    <property type="match status" value="1"/>
</dbReference>
<evidence type="ECO:0000313" key="18">
    <source>
        <dbReference type="EMBL" id="WFT75440.1"/>
    </source>
</evidence>
<evidence type="ECO:0000256" key="11">
    <source>
        <dbReference type="ARBA" id="ARBA00022989"/>
    </source>
</evidence>
<evidence type="ECO:0000256" key="1">
    <source>
        <dbReference type="ARBA" id="ARBA00000085"/>
    </source>
</evidence>
<gene>
    <name evidence="18" type="ORF">P9989_03310</name>
</gene>
<accession>A0ABY8J3W5</accession>
<dbReference type="Gene3D" id="6.10.340.10">
    <property type="match status" value="1"/>
</dbReference>
<dbReference type="PANTHER" id="PTHR45528:SF1">
    <property type="entry name" value="SENSOR HISTIDINE KINASE CPXA"/>
    <property type="match status" value="1"/>
</dbReference>
<keyword evidence="19" id="KW-1185">Reference proteome</keyword>
<proteinExistence type="predicted"/>
<keyword evidence="11 15" id="KW-1133">Transmembrane helix</keyword>
<keyword evidence="8" id="KW-0547">Nucleotide-binding</keyword>
<feature type="coiled-coil region" evidence="14">
    <location>
        <begin position="114"/>
        <end position="141"/>
    </location>
</feature>
<name>A0ABY8J3W5_9BACI</name>
<evidence type="ECO:0000256" key="7">
    <source>
        <dbReference type="ARBA" id="ARBA00022692"/>
    </source>
</evidence>
<dbReference type="PROSITE" id="PS50885">
    <property type="entry name" value="HAMP"/>
    <property type="match status" value="1"/>
</dbReference>
<dbReference type="InterPro" id="IPR003660">
    <property type="entry name" value="HAMP_dom"/>
</dbReference>
<keyword evidence="14" id="KW-0175">Coiled coil</keyword>
<dbReference type="Gene3D" id="3.30.565.10">
    <property type="entry name" value="Histidine kinase-like ATPase, C-terminal domain"/>
    <property type="match status" value="1"/>
</dbReference>
<dbReference type="CDD" id="cd06225">
    <property type="entry name" value="HAMP"/>
    <property type="match status" value="1"/>
</dbReference>
<dbReference type="InterPro" id="IPR004358">
    <property type="entry name" value="Sig_transdc_His_kin-like_C"/>
</dbReference>
<evidence type="ECO:0000256" key="12">
    <source>
        <dbReference type="ARBA" id="ARBA00023012"/>
    </source>
</evidence>
<evidence type="ECO:0000256" key="15">
    <source>
        <dbReference type="SAM" id="Phobius"/>
    </source>
</evidence>
<evidence type="ECO:0000256" key="4">
    <source>
        <dbReference type="ARBA" id="ARBA00022475"/>
    </source>
</evidence>
<dbReference type="InterPro" id="IPR005467">
    <property type="entry name" value="His_kinase_dom"/>
</dbReference>
<evidence type="ECO:0000256" key="13">
    <source>
        <dbReference type="ARBA" id="ARBA00023136"/>
    </source>
</evidence>
<dbReference type="SUPFAM" id="SSF47384">
    <property type="entry name" value="Homodimeric domain of signal transducing histidine kinase"/>
    <property type="match status" value="1"/>
</dbReference>
<dbReference type="SMART" id="SM00387">
    <property type="entry name" value="HATPase_c"/>
    <property type="match status" value="1"/>
</dbReference>
<evidence type="ECO:0000259" key="17">
    <source>
        <dbReference type="PROSITE" id="PS50885"/>
    </source>
</evidence>
<dbReference type="InterPro" id="IPR003661">
    <property type="entry name" value="HisK_dim/P_dom"/>
</dbReference>
<dbReference type="Gene3D" id="1.10.287.130">
    <property type="match status" value="1"/>
</dbReference>
<dbReference type="Proteomes" id="UP001221597">
    <property type="component" value="Chromosome"/>
</dbReference>
<dbReference type="SMART" id="SM00304">
    <property type="entry name" value="HAMP"/>
    <property type="match status" value="1"/>
</dbReference>
<dbReference type="SUPFAM" id="SSF158472">
    <property type="entry name" value="HAMP domain-like"/>
    <property type="match status" value="1"/>
</dbReference>
<dbReference type="CDD" id="cd00082">
    <property type="entry name" value="HisKA"/>
    <property type="match status" value="1"/>
</dbReference>
<dbReference type="CDD" id="cd00075">
    <property type="entry name" value="HATPase"/>
    <property type="match status" value="1"/>
</dbReference>
<keyword evidence="6" id="KW-0808">Transferase</keyword>
<evidence type="ECO:0000256" key="3">
    <source>
        <dbReference type="ARBA" id="ARBA00012438"/>
    </source>
</evidence>
<dbReference type="Pfam" id="PF02518">
    <property type="entry name" value="HATPase_c"/>
    <property type="match status" value="1"/>
</dbReference>
<comment type="subcellular location">
    <subcellularLocation>
        <location evidence="2">Cell membrane</location>
        <topology evidence="2">Multi-pass membrane protein</topology>
    </subcellularLocation>
</comment>
<feature type="domain" description="HAMP" evidence="17">
    <location>
        <begin position="74"/>
        <end position="126"/>
    </location>
</feature>
<keyword evidence="5" id="KW-0597">Phosphoprotein</keyword>
<keyword evidence="10" id="KW-0067">ATP-binding</keyword>
<evidence type="ECO:0000256" key="9">
    <source>
        <dbReference type="ARBA" id="ARBA00022777"/>
    </source>
</evidence>
<dbReference type="InterPro" id="IPR003594">
    <property type="entry name" value="HATPase_dom"/>
</dbReference>
<evidence type="ECO:0000256" key="2">
    <source>
        <dbReference type="ARBA" id="ARBA00004651"/>
    </source>
</evidence>
<dbReference type="InterPro" id="IPR036097">
    <property type="entry name" value="HisK_dim/P_sf"/>
</dbReference>
<evidence type="ECO:0000256" key="14">
    <source>
        <dbReference type="SAM" id="Coils"/>
    </source>
</evidence>
<dbReference type="PRINTS" id="PR00344">
    <property type="entry name" value="BCTRLSENSOR"/>
</dbReference>
<feature type="transmembrane region" description="Helical" evidence="15">
    <location>
        <begin position="12"/>
        <end position="33"/>
    </location>
</feature>
<evidence type="ECO:0000259" key="16">
    <source>
        <dbReference type="PROSITE" id="PS50109"/>
    </source>
</evidence>
<feature type="transmembrane region" description="Helical" evidence="15">
    <location>
        <begin position="48"/>
        <end position="72"/>
    </location>
</feature>
<protein>
    <recommendedName>
        <fullName evidence="3">histidine kinase</fullName>
        <ecNumber evidence="3">2.7.13.3</ecNumber>
    </recommendedName>
</protein>
<keyword evidence="9 18" id="KW-0418">Kinase</keyword>
<evidence type="ECO:0000256" key="6">
    <source>
        <dbReference type="ARBA" id="ARBA00022679"/>
    </source>
</evidence>
<organism evidence="18 19">
    <name type="scientific">Halobacillus naozhouensis</name>
    <dbReference type="NCBI Taxonomy" id="554880"/>
    <lineage>
        <taxon>Bacteria</taxon>
        <taxon>Bacillati</taxon>
        <taxon>Bacillota</taxon>
        <taxon>Bacilli</taxon>
        <taxon>Bacillales</taxon>
        <taxon>Bacillaceae</taxon>
        <taxon>Halobacillus</taxon>
    </lineage>
</organism>
<dbReference type="SMART" id="SM00388">
    <property type="entry name" value="HisKA"/>
    <property type="match status" value="1"/>
</dbReference>
<dbReference type="RefSeq" id="WP_283077406.1">
    <property type="nucleotide sequence ID" value="NZ_CP121671.1"/>
</dbReference>
<dbReference type="GO" id="GO:0016301">
    <property type="term" value="F:kinase activity"/>
    <property type="evidence" value="ECO:0007669"/>
    <property type="project" value="UniProtKB-KW"/>
</dbReference>
<reference evidence="18 19" key="1">
    <citation type="submission" date="2023-04" db="EMBL/GenBank/DDBJ databases">
        <title>Genome sequence of Halobacillus naozhouensis KACC 21980.</title>
        <authorList>
            <person name="Kim S."/>
            <person name="Heo J."/>
            <person name="Kwon S.-W."/>
        </authorList>
    </citation>
    <scope>NUCLEOTIDE SEQUENCE [LARGE SCALE GENOMIC DNA]</scope>
    <source>
        <strain evidence="18 19">KCTC 13234</strain>
    </source>
</reference>
<dbReference type="InterPro" id="IPR036890">
    <property type="entry name" value="HATPase_C_sf"/>
</dbReference>
<evidence type="ECO:0000256" key="5">
    <source>
        <dbReference type="ARBA" id="ARBA00022553"/>
    </source>
</evidence>
<dbReference type="SUPFAM" id="SSF55874">
    <property type="entry name" value="ATPase domain of HSP90 chaperone/DNA topoisomerase II/histidine kinase"/>
    <property type="match status" value="1"/>
</dbReference>
<dbReference type="Pfam" id="PF00672">
    <property type="entry name" value="HAMP"/>
    <property type="match status" value="1"/>
</dbReference>